<dbReference type="InterPro" id="IPR036259">
    <property type="entry name" value="MFS_trans_sf"/>
</dbReference>
<feature type="region of interest" description="Disordered" evidence="8">
    <location>
        <begin position="1"/>
        <end position="27"/>
    </location>
</feature>
<feature type="transmembrane region" description="Helical" evidence="9">
    <location>
        <begin position="461"/>
        <end position="486"/>
    </location>
</feature>
<dbReference type="OMA" id="NTACIIA"/>
<dbReference type="InterPro" id="IPR051617">
    <property type="entry name" value="UNC-93-like_regulator"/>
</dbReference>
<keyword evidence="11" id="KW-1185">Reference proteome</keyword>
<feature type="transmembrane region" description="Helical" evidence="9">
    <location>
        <begin position="67"/>
        <end position="88"/>
    </location>
</feature>
<evidence type="ECO:0000256" key="8">
    <source>
        <dbReference type="SAM" id="MobiDB-lite"/>
    </source>
</evidence>
<evidence type="ECO:0000256" key="2">
    <source>
        <dbReference type="ARBA" id="ARBA00022692"/>
    </source>
</evidence>
<sequence length="528" mass="57767">MDEDKPLHMVIHSPRRGSTNNDGDDPPSEEVVVEISLVTKDSSYKKMNSQKFGFLKQVLGPSFLNKGFFNVVILGFSFFLLFAAFGTTQSFVTTVRKSEGFVSLSILYAVFAFSNFFAPSFCQLLTPKYACIIGALCYCLFVFAAGFESTVLFYSASVVNGFGAAMVWCAQGTMITQSAVVAQNKVKKSQSNDESGKKSVEVMGLFSGVFFAIFQLNSIFGNSLAGALFGAGMSNFQLFLILSIIAVVGVGLMLAIRPISKSEVEDIDEEKAPTDEPTYGAIGGSYFNKIIHKIKVYFTEELSGQAKQFVALLKESILVLVSPKMLVFSVISFHSGFGSSYFTGSLPPIVGKTMLGWVMIMFGITQVSGALISGKMLDKIGKRVTMIFTLVIYCIAIALSSQMVYWGKELKDNKLDESFNAPIYLLFFVNMALFGLSDSFLTNTIYGILGSKNYYKKKNTAEAFAAFKMTQSLSSAVGFFCGIYLTVNTIQIIIACSYVACLIAFFILEKFVAPVDCEKKKKPTALLI</sequence>
<dbReference type="InterPro" id="IPR010291">
    <property type="entry name" value="Ion_channel_UNC-93"/>
</dbReference>
<keyword evidence="2 9" id="KW-0812">Transmembrane</keyword>
<feature type="transmembrane region" description="Helical" evidence="9">
    <location>
        <begin position="384"/>
        <end position="405"/>
    </location>
</feature>
<organism evidence="11">
    <name type="scientific">Naegleria gruberi</name>
    <name type="common">Amoeba</name>
    <dbReference type="NCBI Taxonomy" id="5762"/>
    <lineage>
        <taxon>Eukaryota</taxon>
        <taxon>Discoba</taxon>
        <taxon>Heterolobosea</taxon>
        <taxon>Tetramitia</taxon>
        <taxon>Eutetramitia</taxon>
        <taxon>Vahlkampfiidae</taxon>
        <taxon>Naegleria</taxon>
    </lineage>
</organism>
<protein>
    <recommendedName>
        <fullName evidence="6">UNC93-like protein MFSD11</fullName>
    </recommendedName>
    <alternativeName>
        <fullName evidence="7">Major facilitator superfamily domain-containing protein 11</fullName>
    </alternativeName>
</protein>
<evidence type="ECO:0000256" key="1">
    <source>
        <dbReference type="ARBA" id="ARBA00004141"/>
    </source>
</evidence>
<accession>D2VNT0</accession>
<name>D2VNT0_NAEGR</name>
<dbReference type="EMBL" id="GG738885">
    <property type="protein sequence ID" value="EFC41551.1"/>
    <property type="molecule type" value="Genomic_DNA"/>
</dbReference>
<dbReference type="KEGG" id="ngr:NAEGRDRAFT_70607"/>
<dbReference type="GO" id="GO:0016020">
    <property type="term" value="C:membrane"/>
    <property type="evidence" value="ECO:0007669"/>
    <property type="project" value="UniProtKB-SubCell"/>
</dbReference>
<dbReference type="SUPFAM" id="SSF103473">
    <property type="entry name" value="MFS general substrate transporter"/>
    <property type="match status" value="1"/>
</dbReference>
<evidence type="ECO:0000256" key="7">
    <source>
        <dbReference type="ARBA" id="ARBA00041910"/>
    </source>
</evidence>
<dbReference type="RefSeq" id="XP_002674295.1">
    <property type="nucleotide sequence ID" value="XM_002674249.1"/>
</dbReference>
<dbReference type="OrthoDB" id="196103at2759"/>
<dbReference type="Gene3D" id="1.20.1250.20">
    <property type="entry name" value="MFS general substrate transporter like domains"/>
    <property type="match status" value="2"/>
</dbReference>
<evidence type="ECO:0000256" key="4">
    <source>
        <dbReference type="ARBA" id="ARBA00023136"/>
    </source>
</evidence>
<dbReference type="VEuPathDB" id="AmoebaDB:NAEGRDRAFT_70607"/>
<feature type="transmembrane region" description="Helical" evidence="9">
    <location>
        <begin position="236"/>
        <end position="256"/>
    </location>
</feature>
<feature type="transmembrane region" description="Helical" evidence="9">
    <location>
        <begin position="317"/>
        <end position="334"/>
    </location>
</feature>
<dbReference type="PANTHER" id="PTHR23294">
    <property type="entry name" value="ET TRANSLATION PRODUCT-RELATED"/>
    <property type="match status" value="1"/>
</dbReference>
<keyword evidence="3 9" id="KW-1133">Transmembrane helix</keyword>
<feature type="transmembrane region" description="Helical" evidence="9">
    <location>
        <begin position="492"/>
        <end position="512"/>
    </location>
</feature>
<evidence type="ECO:0000256" key="3">
    <source>
        <dbReference type="ARBA" id="ARBA00022989"/>
    </source>
</evidence>
<dbReference type="Pfam" id="PF05978">
    <property type="entry name" value="UNC-93"/>
    <property type="match status" value="1"/>
</dbReference>
<proteinExistence type="predicted"/>
<feature type="transmembrane region" description="Helical" evidence="9">
    <location>
        <begin position="100"/>
        <end position="118"/>
    </location>
</feature>
<dbReference type="Proteomes" id="UP000006671">
    <property type="component" value="Unassembled WGS sequence"/>
</dbReference>
<keyword evidence="5" id="KW-0325">Glycoprotein</keyword>
<dbReference type="AlphaFoldDB" id="D2VNT0"/>
<dbReference type="InParanoid" id="D2VNT0"/>
<feature type="transmembrane region" description="Helical" evidence="9">
    <location>
        <begin position="354"/>
        <end position="372"/>
    </location>
</feature>
<evidence type="ECO:0000313" key="10">
    <source>
        <dbReference type="EMBL" id="EFC41551.1"/>
    </source>
</evidence>
<evidence type="ECO:0000256" key="5">
    <source>
        <dbReference type="ARBA" id="ARBA00023180"/>
    </source>
</evidence>
<feature type="transmembrane region" description="Helical" evidence="9">
    <location>
        <begin position="130"/>
        <end position="156"/>
    </location>
</feature>
<evidence type="ECO:0000256" key="6">
    <source>
        <dbReference type="ARBA" id="ARBA00040302"/>
    </source>
</evidence>
<dbReference type="GeneID" id="8862422"/>
<evidence type="ECO:0000313" key="11">
    <source>
        <dbReference type="Proteomes" id="UP000006671"/>
    </source>
</evidence>
<feature type="transmembrane region" description="Helical" evidence="9">
    <location>
        <begin position="202"/>
        <end position="224"/>
    </location>
</feature>
<feature type="transmembrane region" description="Helical" evidence="9">
    <location>
        <begin position="162"/>
        <end position="182"/>
    </location>
</feature>
<feature type="transmembrane region" description="Helical" evidence="9">
    <location>
        <begin position="425"/>
        <end position="449"/>
    </location>
</feature>
<reference evidence="10 11" key="1">
    <citation type="journal article" date="2010" name="Cell">
        <title>The genome of Naegleria gruberi illuminates early eukaryotic versatility.</title>
        <authorList>
            <person name="Fritz-Laylin L.K."/>
            <person name="Prochnik S.E."/>
            <person name="Ginger M.L."/>
            <person name="Dacks J.B."/>
            <person name="Carpenter M.L."/>
            <person name="Field M.C."/>
            <person name="Kuo A."/>
            <person name="Paredez A."/>
            <person name="Chapman J."/>
            <person name="Pham J."/>
            <person name="Shu S."/>
            <person name="Neupane R."/>
            <person name="Cipriano M."/>
            <person name="Mancuso J."/>
            <person name="Tu H."/>
            <person name="Salamov A."/>
            <person name="Lindquist E."/>
            <person name="Shapiro H."/>
            <person name="Lucas S."/>
            <person name="Grigoriev I.V."/>
            <person name="Cande W.Z."/>
            <person name="Fulton C."/>
            <person name="Rokhsar D.S."/>
            <person name="Dawson S.C."/>
        </authorList>
    </citation>
    <scope>NUCLEOTIDE SEQUENCE [LARGE SCALE GENOMIC DNA]</scope>
    <source>
        <strain evidence="10 11">NEG-M</strain>
    </source>
</reference>
<comment type="subcellular location">
    <subcellularLocation>
        <location evidence="1">Membrane</location>
        <topology evidence="1">Multi-pass membrane protein</topology>
    </subcellularLocation>
</comment>
<evidence type="ECO:0000256" key="9">
    <source>
        <dbReference type="SAM" id="Phobius"/>
    </source>
</evidence>
<gene>
    <name evidence="10" type="ORF">NAEGRDRAFT_70607</name>
</gene>
<dbReference type="PANTHER" id="PTHR23294:SF0">
    <property type="entry name" value="UNC93-LIKE PROTEIN MFSD11"/>
    <property type="match status" value="1"/>
</dbReference>
<keyword evidence="4 9" id="KW-0472">Membrane</keyword>
<dbReference type="eggNOG" id="KOG3098">
    <property type="taxonomic scope" value="Eukaryota"/>
</dbReference>